<accession>A0ABQ3GVZ0</accession>
<dbReference type="Proteomes" id="UP000604737">
    <property type="component" value="Unassembled WGS sequence"/>
</dbReference>
<dbReference type="RefSeq" id="WP_189458761.1">
    <property type="nucleotide sequence ID" value="NZ_BMYO01000002.1"/>
</dbReference>
<dbReference type="EMBL" id="BMYO01000002">
    <property type="protein sequence ID" value="GHD57869.1"/>
    <property type="molecule type" value="Genomic_DNA"/>
</dbReference>
<gene>
    <name evidence="1" type="ORF">GCM10007350_06820</name>
</gene>
<evidence type="ECO:0000313" key="1">
    <source>
        <dbReference type="EMBL" id="GHD57869.1"/>
    </source>
</evidence>
<reference evidence="2" key="1">
    <citation type="journal article" date="2019" name="Int. J. Syst. Evol. Microbiol.">
        <title>The Global Catalogue of Microorganisms (GCM) 10K type strain sequencing project: providing services to taxonomists for standard genome sequencing and annotation.</title>
        <authorList>
            <consortium name="The Broad Institute Genomics Platform"/>
            <consortium name="The Broad Institute Genome Sequencing Center for Infectious Disease"/>
            <person name="Wu L."/>
            <person name="Ma J."/>
        </authorList>
    </citation>
    <scope>NUCLEOTIDE SEQUENCE [LARGE SCALE GENOMIC DNA]</scope>
    <source>
        <strain evidence="2">KCTC 23701</strain>
    </source>
</reference>
<name>A0ABQ3GVZ0_9NEIS</name>
<protein>
    <submittedName>
        <fullName evidence="1">Uncharacterized protein</fullName>
    </submittedName>
</protein>
<sequence length="134" mass="14636">MNNQHEQAGLRQKLFRNTAERQGATVLPGCWGGDYNADQLALYQNESSLVLLLGLKVTDDREGTINLDTQSLGPYMQLSLAWINAMSQCLRQSPDLVAYSEKIDEALARGALIAAVMVLAMGSQQVDIIRVGVV</sequence>
<proteinExistence type="predicted"/>
<comment type="caution">
    <text evidence="1">The sequence shown here is derived from an EMBL/GenBank/DDBJ whole genome shotgun (WGS) entry which is preliminary data.</text>
</comment>
<organism evidence="1 2">
    <name type="scientific">Jeongeupia chitinilytica</name>
    <dbReference type="NCBI Taxonomy" id="1041641"/>
    <lineage>
        <taxon>Bacteria</taxon>
        <taxon>Pseudomonadati</taxon>
        <taxon>Pseudomonadota</taxon>
        <taxon>Betaproteobacteria</taxon>
        <taxon>Neisseriales</taxon>
        <taxon>Chitinibacteraceae</taxon>
        <taxon>Jeongeupia</taxon>
    </lineage>
</organism>
<keyword evidence="2" id="KW-1185">Reference proteome</keyword>
<evidence type="ECO:0000313" key="2">
    <source>
        <dbReference type="Proteomes" id="UP000604737"/>
    </source>
</evidence>